<feature type="compositionally biased region" description="Polar residues" evidence="3">
    <location>
        <begin position="732"/>
        <end position="741"/>
    </location>
</feature>
<evidence type="ECO:0000256" key="3">
    <source>
        <dbReference type="SAM" id="MobiDB-lite"/>
    </source>
</evidence>
<keyword evidence="6" id="KW-1185">Reference proteome</keyword>
<dbReference type="Pfam" id="PF25413">
    <property type="entry name" value="Rossman_Mical"/>
    <property type="match status" value="1"/>
</dbReference>
<evidence type="ECO:0000313" key="6">
    <source>
        <dbReference type="Proteomes" id="UP001558632"/>
    </source>
</evidence>
<feature type="compositionally biased region" description="Polar residues" evidence="3">
    <location>
        <begin position="1411"/>
        <end position="1422"/>
    </location>
</feature>
<feature type="region of interest" description="Disordered" evidence="3">
    <location>
        <begin position="1411"/>
        <end position="1434"/>
    </location>
</feature>
<name>A0ABR3K4B6_TRISP</name>
<dbReference type="Gene3D" id="3.50.50.60">
    <property type="entry name" value="FAD/NAD(P)-binding domain"/>
    <property type="match status" value="1"/>
</dbReference>
<dbReference type="Proteomes" id="UP001558632">
    <property type="component" value="Unassembled WGS sequence"/>
</dbReference>
<accession>A0ABR3K4B6</accession>
<dbReference type="InterPro" id="IPR057494">
    <property type="entry name" value="Rossman_Mical"/>
</dbReference>
<keyword evidence="2" id="KW-0963">Cytoplasm</keyword>
<evidence type="ECO:0000259" key="4">
    <source>
        <dbReference type="Pfam" id="PF25413"/>
    </source>
</evidence>
<feature type="region of interest" description="Disordered" evidence="3">
    <location>
        <begin position="896"/>
        <end position="922"/>
    </location>
</feature>
<protein>
    <submittedName>
        <fullName evidence="5">[F-actin]-monooxygenase MICAL2</fullName>
    </submittedName>
</protein>
<organism evidence="5 6">
    <name type="scientific">Trichinella spiralis</name>
    <name type="common">Trichina worm</name>
    <dbReference type="NCBI Taxonomy" id="6334"/>
    <lineage>
        <taxon>Eukaryota</taxon>
        <taxon>Metazoa</taxon>
        <taxon>Ecdysozoa</taxon>
        <taxon>Nematoda</taxon>
        <taxon>Enoplea</taxon>
        <taxon>Dorylaimia</taxon>
        <taxon>Trichinellida</taxon>
        <taxon>Trichinellidae</taxon>
        <taxon>Trichinella</taxon>
    </lineage>
</organism>
<evidence type="ECO:0000256" key="1">
    <source>
        <dbReference type="ARBA" id="ARBA00004496"/>
    </source>
</evidence>
<dbReference type="EMBL" id="JBEUSY010000485">
    <property type="protein sequence ID" value="KAL1229692.1"/>
    <property type="molecule type" value="Genomic_DNA"/>
</dbReference>
<comment type="caution">
    <text evidence="5">The sequence shown here is derived from an EMBL/GenBank/DDBJ whole genome shotgun (WGS) entry which is preliminary data.</text>
</comment>
<comment type="subcellular location">
    <subcellularLocation>
        <location evidence="1">Cytoplasm</location>
    </subcellularLocation>
</comment>
<proteinExistence type="predicted"/>
<dbReference type="InterPro" id="IPR050540">
    <property type="entry name" value="F-actin_Monoox_Mical"/>
</dbReference>
<feature type="compositionally biased region" description="Basic and acidic residues" evidence="3">
    <location>
        <begin position="1424"/>
        <end position="1434"/>
    </location>
</feature>
<dbReference type="PANTHER" id="PTHR23167:SF54">
    <property type="entry name" value="[F-ACTIN]-MONOOXYGENASE MICAL"/>
    <property type="match status" value="1"/>
</dbReference>
<dbReference type="PANTHER" id="PTHR23167">
    <property type="entry name" value="CALPONIN HOMOLOGY DOMAIN-CONTAINING PROTEIN DDB_G0272472-RELATED"/>
    <property type="match status" value="1"/>
</dbReference>
<feature type="compositionally biased region" description="Basic and acidic residues" evidence="3">
    <location>
        <begin position="896"/>
        <end position="910"/>
    </location>
</feature>
<evidence type="ECO:0000256" key="2">
    <source>
        <dbReference type="ARBA" id="ARBA00022490"/>
    </source>
</evidence>
<feature type="compositionally biased region" description="Polar residues" evidence="3">
    <location>
        <begin position="1279"/>
        <end position="1290"/>
    </location>
</feature>
<evidence type="ECO:0000313" key="5">
    <source>
        <dbReference type="EMBL" id="KAL1229692.1"/>
    </source>
</evidence>
<feature type="domain" description="[F-actin]-monooxygenase MICAL1-3-like Rossman" evidence="4">
    <location>
        <begin position="348"/>
        <end position="476"/>
    </location>
</feature>
<dbReference type="InterPro" id="IPR036188">
    <property type="entry name" value="FAD/NAD-bd_sf"/>
</dbReference>
<feature type="region of interest" description="Disordered" evidence="3">
    <location>
        <begin position="1279"/>
        <end position="1300"/>
    </location>
</feature>
<gene>
    <name evidence="5" type="ORF">TSPI_10087</name>
</gene>
<reference evidence="5 6" key="1">
    <citation type="submission" date="2024-07" db="EMBL/GenBank/DDBJ databases">
        <title>Enhanced genomic and transcriptomic resources for Trichinella pseudospiralis and T. spiralis underpin the discovery of pronounced molecular differences between stages and species.</title>
        <authorList>
            <person name="Pasi K.K."/>
            <person name="La Rosa G."/>
            <person name="Gomez-Morales M.A."/>
            <person name="Tosini F."/>
            <person name="Sumanam S."/>
            <person name="Young N.D."/>
            <person name="Chang B.C."/>
            <person name="Robin G.B."/>
        </authorList>
    </citation>
    <scope>NUCLEOTIDE SEQUENCE [LARGE SCALE GENOMIC DNA]</scope>
    <source>
        <strain evidence="5">ISS534</strain>
    </source>
</reference>
<sequence>MAISSNDTSICFFVCYRCRALVSVDSLHHRRFGDGKCAIDTFNEKNKKSAKPLKKYNHSVNLNDRNQLSTTEAIWYQENGLGVSPAQLRYLFHSQLENSFATRLISRLSMERTETECLRTAMKMFIEASTLESALVAYGQLISLCKANRSDNYEFYKSIRDKFNWWKVKQLWEMLDKRYMNREYLNQQAGKDLRVLVVGAGPCGLRLAIECAFLGAKVFVLEKRESFVRNNLLHLWPYAKEDLKNLGARILYPKFSVGSTTHISVSSLQLILLKVALLVGVEVYENVAFYKLIEPKMNSNGEISGWKAALIPENHVLADYQFNVLIDASGKQNTVTGFSYKEFQERSSIGITANFINNNTKMEGLMNECLYDMSYFNGLNFLRKLKANTGIELENFTYHKGDMHHFTMTAKKQNLLNRGIIVQNDDQDLELLDEKNICHEKLLAYVLDGVNFATNNLAMNLEFALNENNLPDVTMFSFTSFFKAEHSSRFEYKQGRPLLLALVGDSLQKPIWNSGSSIGRGFMSALDAAWMIRSFGCGRPILELLAEKECNYQLLTQVTPCTLQGNVANYTINPCTRYYLTDNLPLPNQMPPLLSSDSHGFLIEEQYSLPSVSYTEDVKFQQLNALFNWLQNTFAFHHRRLNDLMSLFNNGTILGMIICHYIRQKAKEIATVRSLWGIEAPDDPKDYEQVCEYLSKIKQKIEEESSSTPTMVLTMGQTKSEEWMEKSVHNGIQPTDVSKNASVEGLKAKEKSQQKTANENDESQRWRLNSERTTVIKADTALQQTLNNNHMKCKSTTSSAKKKLYPAFLQRMIKALGSQLRQRIFKRKSMKNINEVNIYAGDSTVVNPLAQHGLQTNNDKFQSVDSGSGEIYRTVSKDCSNMGATAKETYDVIDKNGDKVEGDKESEKKTKPALLQGSENSQTSPIVIERRVRKSLDPALLQKMNNLLGPQFRRHATQQNSVENIKRMNILAEDSTVEHPQAQQAMQLNNDQFQSTDSFSRHICRIISTDCSSMGATAKETSNDNNENGDRVDGDQECEDKMESELLQIADNNQTSPIVIERRVRKSLNPALLQKMNNLLGPQFTQHANHQKSVENIKQMNILAEDSTVEHPQAQQAMQLNNDQFQSTDSFSRHICRIISTDCSSMGATAKETSNGNNENGDRVDGDQECEDKMESELLQNADNNQTPPIVIERRARKSLDPALLQKMNNLLGPQFTQHANHQKSVENIKQMNILAEDSTVEHPQAQQAMQLNNDQFPSTDSFSRHTCRIISTDCSSMGATAKETSNDNNENGDRVDGDQECEDKMESELLQNADNNQTPPIVIERRVRKSLNPALLQKMNNLLGPQFTQHANHQKSVENIKQMNILAEDSTVEHPQAQQAMQLNNDQFQSTDSFSRHICRIISTDCSSMGATAKETSNDNNENGDRVDRDQECEDKMESELLQNADNNQTPPIVIERRVRKSLDPALLQKMNNLLGPQFTQHVNQQKSVKNIKEVNIFAGHLMIINSLNAHDFQPRNGQFQSIDSCSEQIYSIKGIDYSNKETTVKEITNVNKENANRVHIYNEREEKMNPALLQVVENGQTLPIVIERRVRRTFDPALLQRMNNQLKPQLRQHVTQQRSVKNIQKMKTASTNSATVNPQTENALQARNAQFQSTDSGSEQICRIISTDCSSTGASVKEISNDIIENGDRVDRGKKSEEKTEPKLIHIVDNNQTLPIILERQERKPLDPALLQGMSNLPGPQLQQPVTQRNSMQNIKDMKTIAVDSAVVNSLTQHGLQLNNDQFQFFDSCSGKLDNTLMQILATWQCLLQK</sequence>
<dbReference type="SUPFAM" id="SSF51905">
    <property type="entry name" value="FAD/NAD(P)-binding domain"/>
    <property type="match status" value="1"/>
</dbReference>
<feature type="region of interest" description="Disordered" evidence="3">
    <location>
        <begin position="732"/>
        <end position="765"/>
    </location>
</feature>